<dbReference type="GO" id="GO:0051301">
    <property type="term" value="P:cell division"/>
    <property type="evidence" value="ECO:0007669"/>
    <property type="project" value="UniProtKB-KW"/>
</dbReference>
<evidence type="ECO:0000256" key="1">
    <source>
        <dbReference type="ARBA" id="ARBA00004123"/>
    </source>
</evidence>
<evidence type="ECO:0000313" key="11">
    <source>
        <dbReference type="EMBL" id="PWN33900.1"/>
    </source>
</evidence>
<dbReference type="GeneID" id="37022273"/>
<keyword evidence="5" id="KW-0498">Mitosis</keyword>
<evidence type="ECO:0000256" key="3">
    <source>
        <dbReference type="ARBA" id="ARBA00022454"/>
    </source>
</evidence>
<dbReference type="GO" id="GO:0005634">
    <property type="term" value="C:nucleus"/>
    <property type="evidence" value="ECO:0007669"/>
    <property type="project" value="UniProtKB-SubCell"/>
</dbReference>
<dbReference type="InterPro" id="IPR007128">
    <property type="entry name" value="PMF1/Nnf1"/>
</dbReference>
<dbReference type="InParanoid" id="A0A316V8T3"/>
<evidence type="ECO:0000256" key="4">
    <source>
        <dbReference type="ARBA" id="ARBA00022618"/>
    </source>
</evidence>
<dbReference type="OrthoDB" id="3360966at2759"/>
<sequence>MLASKSSYDNSHDIRIHRFNDALDKFLELIDERATNKNFQTALPHLDANLLDSARKQFVFHLKDAIKMEKDRLVDSYTLRDRLAELEYLTQEADRRNEEARQRGVATSTLYKDAWRSNMDLNTTLRAPEIPQRRQRLTEMEEEWEMLEQEIAEERIKLQKSVELEEQRRNAARQALNSLDETLNGLQTSKNEEVRLHSTLNMLMQGLGPRGIA</sequence>
<comment type="subcellular location">
    <subcellularLocation>
        <location evidence="2">Chromosome</location>
        <location evidence="2">Centromere</location>
        <location evidence="2">Kinetochore</location>
    </subcellularLocation>
    <subcellularLocation>
        <location evidence="1">Nucleus</location>
    </subcellularLocation>
</comment>
<evidence type="ECO:0000256" key="6">
    <source>
        <dbReference type="ARBA" id="ARBA00022838"/>
    </source>
</evidence>
<evidence type="ECO:0000313" key="12">
    <source>
        <dbReference type="Proteomes" id="UP000245771"/>
    </source>
</evidence>
<dbReference type="RefSeq" id="XP_025354202.1">
    <property type="nucleotide sequence ID" value="XM_025500492.1"/>
</dbReference>
<evidence type="ECO:0000256" key="2">
    <source>
        <dbReference type="ARBA" id="ARBA00004629"/>
    </source>
</evidence>
<evidence type="ECO:0000256" key="5">
    <source>
        <dbReference type="ARBA" id="ARBA00022776"/>
    </source>
</evidence>
<evidence type="ECO:0000256" key="7">
    <source>
        <dbReference type="ARBA" id="ARBA00023242"/>
    </source>
</evidence>
<evidence type="ECO:0000256" key="8">
    <source>
        <dbReference type="ARBA" id="ARBA00023306"/>
    </source>
</evidence>
<organism evidence="11 12">
    <name type="scientific">Meira miltonrushii</name>
    <dbReference type="NCBI Taxonomy" id="1280837"/>
    <lineage>
        <taxon>Eukaryota</taxon>
        <taxon>Fungi</taxon>
        <taxon>Dikarya</taxon>
        <taxon>Basidiomycota</taxon>
        <taxon>Ustilaginomycotina</taxon>
        <taxon>Exobasidiomycetes</taxon>
        <taxon>Exobasidiales</taxon>
        <taxon>Brachybasidiaceae</taxon>
        <taxon>Meira</taxon>
    </lineage>
</organism>
<keyword evidence="12" id="KW-1185">Reference proteome</keyword>
<evidence type="ECO:0000256" key="10">
    <source>
        <dbReference type="SAM" id="Coils"/>
    </source>
</evidence>
<accession>A0A316V8T3</accession>
<keyword evidence="9" id="KW-0137">Centromere</keyword>
<name>A0A316V8T3_9BASI</name>
<protein>
    <submittedName>
        <fullName evidence="11">Uncharacterized protein</fullName>
    </submittedName>
</protein>
<dbReference type="Pfam" id="PF03980">
    <property type="entry name" value="Nnf1"/>
    <property type="match status" value="1"/>
</dbReference>
<keyword evidence="4" id="KW-0132">Cell division</keyword>
<feature type="coiled-coil region" evidence="10">
    <location>
        <begin position="137"/>
        <end position="182"/>
    </location>
</feature>
<reference evidence="11 12" key="1">
    <citation type="journal article" date="2018" name="Mol. Biol. Evol.">
        <title>Broad Genomic Sampling Reveals a Smut Pathogenic Ancestry of the Fungal Clade Ustilaginomycotina.</title>
        <authorList>
            <person name="Kijpornyongpan T."/>
            <person name="Mondo S.J."/>
            <person name="Barry K."/>
            <person name="Sandor L."/>
            <person name="Lee J."/>
            <person name="Lipzen A."/>
            <person name="Pangilinan J."/>
            <person name="LaButti K."/>
            <person name="Hainaut M."/>
            <person name="Henrissat B."/>
            <person name="Grigoriev I.V."/>
            <person name="Spatafora J.W."/>
            <person name="Aime M.C."/>
        </authorList>
    </citation>
    <scope>NUCLEOTIDE SEQUENCE [LARGE SCALE GENOMIC DNA]</scope>
    <source>
        <strain evidence="11 12">MCA 3882</strain>
    </source>
</reference>
<keyword evidence="10" id="KW-0175">Coiled coil</keyword>
<evidence type="ECO:0000256" key="9">
    <source>
        <dbReference type="ARBA" id="ARBA00023328"/>
    </source>
</evidence>
<keyword evidence="3" id="KW-0158">Chromosome</keyword>
<keyword evidence="8" id="KW-0131">Cell cycle</keyword>
<keyword evidence="7" id="KW-0539">Nucleus</keyword>
<dbReference type="AlphaFoldDB" id="A0A316V8T3"/>
<dbReference type="Proteomes" id="UP000245771">
    <property type="component" value="Unassembled WGS sequence"/>
</dbReference>
<proteinExistence type="predicted"/>
<dbReference type="GO" id="GO:0000444">
    <property type="term" value="C:MIS12/MIND type complex"/>
    <property type="evidence" value="ECO:0007669"/>
    <property type="project" value="InterPro"/>
</dbReference>
<gene>
    <name evidence="11" type="ORF">FA14DRAFT_173641</name>
</gene>
<keyword evidence="6" id="KW-0995">Kinetochore</keyword>
<dbReference type="EMBL" id="KZ819604">
    <property type="protein sequence ID" value="PWN33900.1"/>
    <property type="molecule type" value="Genomic_DNA"/>
</dbReference>